<evidence type="ECO:0000256" key="10">
    <source>
        <dbReference type="ARBA" id="ARBA00047554"/>
    </source>
</evidence>
<evidence type="ECO:0000256" key="6">
    <source>
        <dbReference type="ARBA" id="ARBA00022827"/>
    </source>
</evidence>
<accession>A0A1F5LDZ1</accession>
<dbReference type="InterPro" id="IPR050464">
    <property type="entry name" value="Zeta_carotene_desat/Oxidored"/>
</dbReference>
<dbReference type="GO" id="GO:0004729">
    <property type="term" value="F:oxygen-dependent protoporphyrinogen oxidase activity"/>
    <property type="evidence" value="ECO:0007669"/>
    <property type="project" value="UniProtKB-UniRule"/>
</dbReference>
<dbReference type="STRING" id="1835702.A0A1F5LDZ1"/>
<dbReference type="SUPFAM" id="SSF51905">
    <property type="entry name" value="FAD/NAD(P)-binding domain"/>
    <property type="match status" value="1"/>
</dbReference>
<dbReference type="RefSeq" id="XP_022486762.1">
    <property type="nucleotide sequence ID" value="XM_022633389.1"/>
</dbReference>
<evidence type="ECO:0000256" key="3">
    <source>
        <dbReference type="ARBA" id="ARBA00010551"/>
    </source>
</evidence>
<evidence type="ECO:0000256" key="2">
    <source>
        <dbReference type="ARBA" id="ARBA00005073"/>
    </source>
</evidence>
<dbReference type="GO" id="GO:0005743">
    <property type="term" value="C:mitochondrial inner membrane"/>
    <property type="evidence" value="ECO:0007669"/>
    <property type="project" value="UniProtKB-SubCell"/>
</dbReference>
<keyword evidence="7 11" id="KW-0560">Oxidoreductase</keyword>
<dbReference type="GeneID" id="34578123"/>
<evidence type="ECO:0000313" key="13">
    <source>
        <dbReference type="EMBL" id="OGE51317.1"/>
    </source>
</evidence>
<evidence type="ECO:0000259" key="12">
    <source>
        <dbReference type="Pfam" id="PF01593"/>
    </source>
</evidence>
<dbReference type="InterPro" id="IPR036188">
    <property type="entry name" value="FAD/NAD-bd_sf"/>
</dbReference>
<comment type="subcellular location">
    <subcellularLocation>
        <location evidence="11">Mitochondrion inner membrane</location>
    </subcellularLocation>
</comment>
<evidence type="ECO:0000256" key="7">
    <source>
        <dbReference type="ARBA" id="ARBA00023002"/>
    </source>
</evidence>
<dbReference type="AlphaFoldDB" id="A0A1F5LDZ1"/>
<dbReference type="InterPro" id="IPR004572">
    <property type="entry name" value="Protoporphyrinogen_oxidase"/>
</dbReference>
<comment type="catalytic activity">
    <reaction evidence="10 11">
        <text>protoporphyrinogen IX + 3 O2 = protoporphyrin IX + 3 H2O2</text>
        <dbReference type="Rhea" id="RHEA:25576"/>
        <dbReference type="ChEBI" id="CHEBI:15379"/>
        <dbReference type="ChEBI" id="CHEBI:16240"/>
        <dbReference type="ChEBI" id="CHEBI:57306"/>
        <dbReference type="ChEBI" id="CHEBI:57307"/>
        <dbReference type="EC" id="1.3.3.4"/>
    </reaction>
</comment>
<dbReference type="GO" id="GO:0006782">
    <property type="term" value="P:protoporphyrinogen IX biosynthetic process"/>
    <property type="evidence" value="ECO:0007669"/>
    <property type="project" value="UniProtKB-UniRule"/>
</dbReference>
<comment type="pathway">
    <text evidence="2 11">Porphyrin-containing compound metabolism; protoporphyrin-IX biosynthesis; protoporphyrin-IX from protoporphyrinogen-IX: step 1/1.</text>
</comment>
<dbReference type="PANTHER" id="PTHR42923:SF3">
    <property type="entry name" value="PROTOPORPHYRINOGEN OXIDASE"/>
    <property type="match status" value="1"/>
</dbReference>
<dbReference type="SUPFAM" id="SSF54373">
    <property type="entry name" value="FAD-linked reductases, C-terminal domain"/>
    <property type="match status" value="1"/>
</dbReference>
<dbReference type="NCBIfam" id="TIGR00562">
    <property type="entry name" value="proto_IX_ox"/>
    <property type="match status" value="1"/>
</dbReference>
<dbReference type="InterPro" id="IPR002937">
    <property type="entry name" value="Amino_oxidase"/>
</dbReference>
<reference evidence="13 14" key="1">
    <citation type="journal article" date="2016" name="Sci. Rep.">
        <title>Penicillium arizonense, a new, genome sequenced fungal species, reveals a high chemical diversity in secreted metabolites.</title>
        <authorList>
            <person name="Grijseels S."/>
            <person name="Nielsen J.C."/>
            <person name="Randelovic M."/>
            <person name="Nielsen J."/>
            <person name="Nielsen K.F."/>
            <person name="Workman M."/>
            <person name="Frisvad J.C."/>
        </authorList>
    </citation>
    <scope>NUCLEOTIDE SEQUENCE [LARGE SCALE GENOMIC DNA]</scope>
    <source>
        <strain evidence="13 14">CBS 141311</strain>
    </source>
</reference>
<evidence type="ECO:0000256" key="8">
    <source>
        <dbReference type="ARBA" id="ARBA00023133"/>
    </source>
</evidence>
<dbReference type="PANTHER" id="PTHR42923">
    <property type="entry name" value="PROTOPORPHYRINOGEN OXIDASE"/>
    <property type="match status" value="1"/>
</dbReference>
<dbReference type="EC" id="1.3.3.4" evidence="4 11"/>
<comment type="similarity">
    <text evidence="3 11">Belongs to the protoporphyrinogen/coproporphyrinogen oxidase family. Protoporphyrinogen oxidase subfamily.</text>
</comment>
<organism evidence="13 14">
    <name type="scientific">Penicillium arizonense</name>
    <dbReference type="NCBI Taxonomy" id="1835702"/>
    <lineage>
        <taxon>Eukaryota</taxon>
        <taxon>Fungi</taxon>
        <taxon>Dikarya</taxon>
        <taxon>Ascomycota</taxon>
        <taxon>Pezizomycotina</taxon>
        <taxon>Eurotiomycetes</taxon>
        <taxon>Eurotiomycetidae</taxon>
        <taxon>Eurotiales</taxon>
        <taxon>Aspergillaceae</taxon>
        <taxon>Penicillium</taxon>
    </lineage>
</organism>
<keyword evidence="9 11" id="KW-0627">Porphyrin biosynthesis</keyword>
<proteinExistence type="inferred from homology"/>
<comment type="cofactor">
    <cofactor evidence="11">
        <name>FAD</name>
        <dbReference type="ChEBI" id="CHEBI:57692"/>
    </cofactor>
    <text evidence="11">Binds 1 FAD per subunit.</text>
</comment>
<dbReference type="Pfam" id="PF01593">
    <property type="entry name" value="Amino_oxidase"/>
    <property type="match status" value="1"/>
</dbReference>
<keyword evidence="5 11" id="KW-0285">Flavoprotein</keyword>
<evidence type="ECO:0000256" key="5">
    <source>
        <dbReference type="ARBA" id="ARBA00022630"/>
    </source>
</evidence>
<dbReference type="UniPathway" id="UPA00251">
    <property type="reaction ID" value="UER00324"/>
</dbReference>
<gene>
    <name evidence="13" type="ORF">PENARI_c013G12556</name>
</gene>
<dbReference type="Gene3D" id="3.50.50.60">
    <property type="entry name" value="FAD/NAD(P)-binding domain"/>
    <property type="match status" value="1"/>
</dbReference>
<evidence type="ECO:0000256" key="1">
    <source>
        <dbReference type="ARBA" id="ARBA00002600"/>
    </source>
</evidence>
<sequence length="614" mass="67735">MRLPHSSSLLRGGQLASFYNRHDFAATRSHSTAVLGGGITGLTAAWQLTQDPKCKQVVLYEKSNRLGGWVDSENIPVEGGNVVFEYGPRTLRSSLPSSLPTLYLATNLGLYKDLIVTSKNSPAARNRYIYYPDHLVRMPALEPNLTRLEFMKKTLETLWNEPVFDKLFTGILHDIYTQPRHATEWAKDESVAEFIGRRFHPKIADNLVSAVYHGIYAGDIDQLSAQMLMGSIRDLEGGTGGVGSFVPGGIFSSMVHRAFSRKKSCAIDDYLAVDAISGSPELSKYQHDLERIVAKASTFTFKNGVGQLIDALVTSLKRSGKVKIIMNSDVKQVASDPMFGLEIGTPTANGKGLQKQQFDHVISTIPPVALANMLVPSKGLNEKHEGTTRSLLRKQNYAVTVMVVNLYYPNPNLLPVEEGFGYLIPRSIPYEQNPECGLGVIFASASSVGKGTHPTSPTVKQDSAPGTKLTIMLGGHYWDGVDNYPDHDTAVKMARDLLKRHLNITDTPTVARTRLQKDAIPQYTVGHLQRMYDLSYTSRIEYSRQLILAGNWYNGVGVSDCVKQGILSATYGTGMITPDTRRGPWRPWNGVVDPNWDYEGGIVMSPVRLTDTPL</sequence>
<keyword evidence="6 11" id="KW-0274">FAD</keyword>
<name>A0A1F5LDZ1_PENAI</name>
<dbReference type="OrthoDB" id="438553at2759"/>
<keyword evidence="14" id="KW-1185">Reference proteome</keyword>
<comment type="function">
    <text evidence="1 11">Catalyzes the 6-electron oxidation of protoporphyrinogen-IX to form protoporphyrin-IX.</text>
</comment>
<dbReference type="EMBL" id="LXJU01000013">
    <property type="protein sequence ID" value="OGE51317.1"/>
    <property type="molecule type" value="Genomic_DNA"/>
</dbReference>
<evidence type="ECO:0000256" key="9">
    <source>
        <dbReference type="ARBA" id="ARBA00023244"/>
    </source>
</evidence>
<evidence type="ECO:0000256" key="4">
    <source>
        <dbReference type="ARBA" id="ARBA00012867"/>
    </source>
</evidence>
<protein>
    <recommendedName>
        <fullName evidence="4 11">Protoporphyrinogen oxidase</fullName>
        <ecNumber evidence="4 11">1.3.3.4</ecNumber>
    </recommendedName>
</protein>
<feature type="domain" description="Amine oxidase" evidence="12">
    <location>
        <begin position="39"/>
        <end position="570"/>
    </location>
</feature>
<evidence type="ECO:0000313" key="14">
    <source>
        <dbReference type="Proteomes" id="UP000177622"/>
    </source>
</evidence>
<evidence type="ECO:0000256" key="11">
    <source>
        <dbReference type="RuleBase" id="RU367069"/>
    </source>
</evidence>
<keyword evidence="8 11" id="KW-0350">Heme biosynthesis</keyword>
<comment type="caution">
    <text evidence="13">The sequence shown here is derived from an EMBL/GenBank/DDBJ whole genome shotgun (WGS) entry which is preliminary data.</text>
</comment>
<dbReference type="Proteomes" id="UP000177622">
    <property type="component" value="Unassembled WGS sequence"/>
</dbReference>